<dbReference type="InterPro" id="IPR041535">
    <property type="entry name" value="VbhA"/>
</dbReference>
<accession>A0A7X6PL59</accession>
<dbReference type="InterPro" id="IPR043038">
    <property type="entry name" value="VbhA_sf"/>
</dbReference>
<dbReference type="Gene3D" id="1.10.8.1050">
    <property type="entry name" value="Antitoxin VbhA-like"/>
    <property type="match status" value="1"/>
</dbReference>
<name>A0A7X6PL59_9CORY</name>
<feature type="compositionally biased region" description="Low complexity" evidence="1">
    <location>
        <begin position="1"/>
        <end position="12"/>
    </location>
</feature>
<reference evidence="3 4" key="1">
    <citation type="journal article" date="2020" name="Biotechnol. Biofuels">
        <title>New insights from the biogas microbiome by comprehensive genome-resolved metagenomics of nearly 1600 species originating from multiple anaerobic digesters.</title>
        <authorList>
            <person name="Campanaro S."/>
            <person name="Treu L."/>
            <person name="Rodriguez-R L.M."/>
            <person name="Kovalovszki A."/>
            <person name="Ziels R.M."/>
            <person name="Maus I."/>
            <person name="Zhu X."/>
            <person name="Kougias P.G."/>
            <person name="Basile A."/>
            <person name="Luo G."/>
            <person name="Schluter A."/>
            <person name="Konstantinidis K.T."/>
            <person name="Angelidaki I."/>
        </authorList>
    </citation>
    <scope>NUCLEOTIDE SEQUENCE [LARGE SCALE GENOMIC DNA]</scope>
    <source>
        <strain evidence="3">AS15tlH2ME_198</strain>
    </source>
</reference>
<dbReference type="InterPro" id="IPR033788">
    <property type="entry name" value="VbhA-like"/>
</dbReference>
<dbReference type="Proteomes" id="UP000557899">
    <property type="component" value="Unassembled WGS sequence"/>
</dbReference>
<evidence type="ECO:0000313" key="3">
    <source>
        <dbReference type="EMBL" id="NLA54921.1"/>
    </source>
</evidence>
<sequence length="64" mass="6992">MGSTMTRTTTTTERARRVSVARHNGRMEGVEVTPAMRANAEAYISGALGVTELLARTRARYGLH</sequence>
<proteinExistence type="predicted"/>
<feature type="domain" description="Antitoxin VbhA" evidence="2">
    <location>
        <begin position="14"/>
        <end position="60"/>
    </location>
</feature>
<dbReference type="CDD" id="cd11586">
    <property type="entry name" value="VbhA_like"/>
    <property type="match status" value="1"/>
</dbReference>
<protein>
    <submittedName>
        <fullName evidence="3">Antitoxin VbhA family protein</fullName>
    </submittedName>
</protein>
<feature type="region of interest" description="Disordered" evidence="1">
    <location>
        <begin position="1"/>
        <end position="27"/>
    </location>
</feature>
<organism evidence="3 4">
    <name type="scientific">Corynebacterium humireducens</name>
    <dbReference type="NCBI Taxonomy" id="1223514"/>
    <lineage>
        <taxon>Bacteria</taxon>
        <taxon>Bacillati</taxon>
        <taxon>Actinomycetota</taxon>
        <taxon>Actinomycetes</taxon>
        <taxon>Mycobacteriales</taxon>
        <taxon>Corynebacteriaceae</taxon>
        <taxon>Corynebacterium</taxon>
    </lineage>
</organism>
<dbReference type="AlphaFoldDB" id="A0A7X6PL59"/>
<dbReference type="EMBL" id="JAAZHI010000027">
    <property type="protein sequence ID" value="NLA54921.1"/>
    <property type="molecule type" value="Genomic_DNA"/>
</dbReference>
<comment type="caution">
    <text evidence="3">The sequence shown here is derived from an EMBL/GenBank/DDBJ whole genome shotgun (WGS) entry which is preliminary data.</text>
</comment>
<evidence type="ECO:0000313" key="4">
    <source>
        <dbReference type="Proteomes" id="UP000557899"/>
    </source>
</evidence>
<evidence type="ECO:0000256" key="1">
    <source>
        <dbReference type="SAM" id="MobiDB-lite"/>
    </source>
</evidence>
<gene>
    <name evidence="3" type="ORF">GX859_01270</name>
</gene>
<evidence type="ECO:0000259" key="2">
    <source>
        <dbReference type="Pfam" id="PF18495"/>
    </source>
</evidence>
<dbReference type="Pfam" id="PF18495">
    <property type="entry name" value="VbhA"/>
    <property type="match status" value="1"/>
</dbReference>